<evidence type="ECO:0000256" key="16">
    <source>
        <dbReference type="ARBA" id="ARBA00048679"/>
    </source>
</evidence>
<keyword evidence="12" id="KW-1015">Disulfide bond</keyword>
<evidence type="ECO:0000256" key="8">
    <source>
        <dbReference type="ARBA" id="ARBA00022777"/>
    </source>
</evidence>
<dbReference type="GO" id="GO:0016020">
    <property type="term" value="C:membrane"/>
    <property type="evidence" value="ECO:0007669"/>
    <property type="project" value="UniProtKB-SubCell"/>
</dbReference>
<keyword evidence="11 19" id="KW-0472">Membrane</keyword>
<dbReference type="PROSITE" id="PS00108">
    <property type="entry name" value="PROTEIN_KINASE_ST"/>
    <property type="match status" value="1"/>
</dbReference>
<evidence type="ECO:0000256" key="9">
    <source>
        <dbReference type="ARBA" id="ARBA00022840"/>
    </source>
</evidence>
<keyword evidence="8 17" id="KW-0418">Kinase</keyword>
<feature type="transmembrane region" description="Helical" evidence="19">
    <location>
        <begin position="491"/>
        <end position="521"/>
    </location>
</feature>
<dbReference type="SUPFAM" id="SSF51110">
    <property type="entry name" value="alpha-D-mannose-specific plant lectins"/>
    <property type="match status" value="1"/>
</dbReference>
<dbReference type="InterPro" id="IPR036426">
    <property type="entry name" value="Bulb-type_lectin_dom_sf"/>
</dbReference>
<evidence type="ECO:0000256" key="11">
    <source>
        <dbReference type="ARBA" id="ARBA00023136"/>
    </source>
</evidence>
<evidence type="ECO:0000313" key="22">
    <source>
        <dbReference type="Proteomes" id="UP001652623"/>
    </source>
</evidence>
<accession>A0A6P3ZDX1</accession>
<gene>
    <name evidence="23" type="primary">LOC107412673</name>
</gene>
<evidence type="ECO:0000256" key="7">
    <source>
        <dbReference type="ARBA" id="ARBA00022741"/>
    </source>
</evidence>
<dbReference type="Gene3D" id="2.90.10.10">
    <property type="entry name" value="Bulb-type lectin domain"/>
    <property type="match status" value="2"/>
</dbReference>
<dbReference type="SUPFAM" id="SSF56112">
    <property type="entry name" value="Protein kinase-like (PK-like)"/>
    <property type="match status" value="1"/>
</dbReference>
<evidence type="ECO:0000256" key="6">
    <source>
        <dbReference type="ARBA" id="ARBA00022729"/>
    </source>
</evidence>
<evidence type="ECO:0000256" key="18">
    <source>
        <dbReference type="PROSITE-ProRule" id="PRU10141"/>
    </source>
</evidence>
<evidence type="ECO:0000256" key="13">
    <source>
        <dbReference type="ARBA" id="ARBA00023170"/>
    </source>
</evidence>
<dbReference type="Pfam" id="PF01453">
    <property type="entry name" value="B_lectin"/>
    <property type="match status" value="1"/>
</dbReference>
<dbReference type="InterPro" id="IPR008271">
    <property type="entry name" value="Ser/Thr_kinase_AS"/>
</dbReference>
<dbReference type="InterPro" id="IPR017441">
    <property type="entry name" value="Protein_kinase_ATP_BS"/>
</dbReference>
<name>A0A6P3ZDX1_ZIZJJ</name>
<evidence type="ECO:0000256" key="4">
    <source>
        <dbReference type="ARBA" id="ARBA00022679"/>
    </source>
</evidence>
<keyword evidence="9 17" id="KW-0067">ATP-binding</keyword>
<sequence>NITTQHLLPLRKTKPRLLSRTIIIKILVVSLAMAFSPGTLVVFSLFLLLLPLLSVFAQTNGSVPVGASLSALHLNSSSSWLSPSGDFAFGFRHLQNDLFLLSIWFNKIPDKTIVWHANEGRPVTRGSRVNLTANGGLILTDPQGQELWRSDLISGVVVSGNMSDDGNFALQGSNSDRLWQSFEIPTDTMLPTQTMVRGGVLYSRQSATNYSKGRFRLSLGQDGNLELYTVNLPTDNPNSYYYQSDTAASDSNSSVSPGSRLVFNQSGAIYVLRENGDRKVLKEQGGGEDNYLRATLDYDGIFTLYSHPKAGNSGGTWTTLWSVPGDICQDLLVDSGLGICGYNSICTLKEDRRPTCHCPTGYSLLDPSDIYGDCKPDFPQGCAEDQLSNSISEDLYKVEVLINTDWPLSDYTMLKPFTAEKCNQTCLQDCMCAVAIFRDGTCWKKKIPLANGRVDTSLNSQAFIKVRKDNSTDHLVPPNNPQKKEKDNDNLIVIGSVLFGSSVFINFVLLAAIFVGFFFIYRRKLKTTPRKTVQVNLSCFTYKELEEATNGFEEELGRGAFGIVYKGFLQIGSGIGLAVAVKKLNYVVEDTEREFKNEVNIIGQTHHKNLVRLLGYCDEGQHRLLVYEYLSNGTLAKYLFGEIKPAWNQRVEIAYGVARGLLYLHEECSSQIIHCDIKPQNILLDEKNMARISDFGLSKLLKMDQSHTHTAIRGTKGYVAPEWFRNMPITAKVDVYGFGVVLLEIICCRKSVESENQSGEEKGILTDWAYDCYQEGALDMLVNCDEHIENKKKLKAFVMVALWCIQENPNLRPTMKKVVQMLEGVVEVLDPPCPFPYSISTTIPSQKIQSYEV</sequence>
<evidence type="ECO:0000256" key="2">
    <source>
        <dbReference type="ARBA" id="ARBA00022527"/>
    </source>
</evidence>
<evidence type="ECO:0000313" key="23">
    <source>
        <dbReference type="RefSeq" id="XP_015875973.2"/>
    </source>
</evidence>
<keyword evidence="2 17" id="KW-0723">Serine/threonine-protein kinase</keyword>
<protein>
    <recommendedName>
        <fullName evidence="17">Receptor-like serine/threonine-protein kinase</fullName>
        <ecNumber evidence="17">2.7.11.1</ecNumber>
    </recommendedName>
</protein>
<dbReference type="InterPro" id="IPR000719">
    <property type="entry name" value="Prot_kinase_dom"/>
</dbReference>
<organism evidence="22 23">
    <name type="scientific">Ziziphus jujuba</name>
    <name type="common">Chinese jujube</name>
    <name type="synonym">Ziziphus sativa</name>
    <dbReference type="NCBI Taxonomy" id="326968"/>
    <lineage>
        <taxon>Eukaryota</taxon>
        <taxon>Viridiplantae</taxon>
        <taxon>Streptophyta</taxon>
        <taxon>Embryophyta</taxon>
        <taxon>Tracheophyta</taxon>
        <taxon>Spermatophyta</taxon>
        <taxon>Magnoliopsida</taxon>
        <taxon>eudicotyledons</taxon>
        <taxon>Gunneridae</taxon>
        <taxon>Pentapetalae</taxon>
        <taxon>rosids</taxon>
        <taxon>fabids</taxon>
        <taxon>Rosales</taxon>
        <taxon>Rhamnaceae</taxon>
        <taxon>Paliureae</taxon>
        <taxon>Ziziphus</taxon>
    </lineage>
</organism>
<dbReference type="InterPro" id="IPR024171">
    <property type="entry name" value="SRK-like_kinase"/>
</dbReference>
<dbReference type="CDD" id="cd00028">
    <property type="entry name" value="B_lectin"/>
    <property type="match status" value="1"/>
</dbReference>
<dbReference type="GO" id="GO:0005524">
    <property type="term" value="F:ATP binding"/>
    <property type="evidence" value="ECO:0007669"/>
    <property type="project" value="UniProtKB-UniRule"/>
</dbReference>
<dbReference type="AlphaFoldDB" id="A0A6P3ZDX1"/>
<proteinExistence type="inferred from homology"/>
<comment type="catalytic activity">
    <reaction evidence="15 17">
        <text>L-threonyl-[protein] + ATP = O-phospho-L-threonyl-[protein] + ADP + H(+)</text>
        <dbReference type="Rhea" id="RHEA:46608"/>
        <dbReference type="Rhea" id="RHEA-COMP:11060"/>
        <dbReference type="Rhea" id="RHEA-COMP:11605"/>
        <dbReference type="ChEBI" id="CHEBI:15378"/>
        <dbReference type="ChEBI" id="CHEBI:30013"/>
        <dbReference type="ChEBI" id="CHEBI:30616"/>
        <dbReference type="ChEBI" id="CHEBI:61977"/>
        <dbReference type="ChEBI" id="CHEBI:456216"/>
        <dbReference type="EC" id="2.7.11.1"/>
    </reaction>
</comment>
<evidence type="ECO:0000256" key="17">
    <source>
        <dbReference type="PIRNR" id="PIRNR000641"/>
    </source>
</evidence>
<dbReference type="InterPro" id="IPR011009">
    <property type="entry name" value="Kinase-like_dom_sf"/>
</dbReference>
<evidence type="ECO:0000256" key="3">
    <source>
        <dbReference type="ARBA" id="ARBA00022536"/>
    </source>
</evidence>
<dbReference type="KEGG" id="zju:107412673"/>
<keyword evidence="4 17" id="KW-0808">Transferase</keyword>
<dbReference type="PIRSF" id="PIRSF000641">
    <property type="entry name" value="SRK"/>
    <property type="match status" value="1"/>
</dbReference>
<feature type="domain" description="Protein kinase" evidence="20">
    <location>
        <begin position="550"/>
        <end position="826"/>
    </location>
</feature>
<dbReference type="InParanoid" id="A0A6P3ZDX1"/>
<keyword evidence="3" id="KW-0245">EGF-like domain</keyword>
<dbReference type="PANTHER" id="PTHR47976">
    <property type="entry name" value="G-TYPE LECTIN S-RECEPTOR-LIKE SERINE/THREONINE-PROTEIN KINASE SD2-5"/>
    <property type="match status" value="1"/>
</dbReference>
<comment type="similarity">
    <text evidence="17">Belongs to the protein kinase superfamily. Ser/Thr protein kinase family.</text>
</comment>
<dbReference type="PANTHER" id="PTHR47976:SF15">
    <property type="entry name" value="G-TYPE LECTIN S-RECEPTOR-LIKE SERINE_THREONINE-PROTEIN KINASE RLK1"/>
    <property type="match status" value="1"/>
</dbReference>
<keyword evidence="10 19" id="KW-1133">Transmembrane helix</keyword>
<keyword evidence="5 19" id="KW-0812">Transmembrane</keyword>
<dbReference type="SMART" id="SM00220">
    <property type="entry name" value="S_TKc"/>
    <property type="match status" value="1"/>
</dbReference>
<dbReference type="RefSeq" id="XP_015875973.2">
    <property type="nucleotide sequence ID" value="XM_016020487.4"/>
</dbReference>
<feature type="binding site" evidence="18">
    <location>
        <position position="583"/>
    </location>
    <ligand>
        <name>ATP</name>
        <dbReference type="ChEBI" id="CHEBI:30616"/>
    </ligand>
</feature>
<keyword evidence="13" id="KW-0675">Receptor</keyword>
<feature type="domain" description="Bulb-type lectin" evidence="21">
    <location>
        <begin position="65"/>
        <end position="183"/>
    </location>
</feature>
<dbReference type="GO" id="GO:0030246">
    <property type="term" value="F:carbohydrate binding"/>
    <property type="evidence" value="ECO:0007669"/>
    <property type="project" value="UniProtKB-KW"/>
</dbReference>
<dbReference type="InterPro" id="IPR001480">
    <property type="entry name" value="Bulb-type_lectin_dom"/>
</dbReference>
<dbReference type="SMART" id="SM00108">
    <property type="entry name" value="B_lectin"/>
    <property type="match status" value="1"/>
</dbReference>
<dbReference type="Gene3D" id="3.30.200.20">
    <property type="entry name" value="Phosphorylase Kinase, domain 1"/>
    <property type="match status" value="1"/>
</dbReference>
<evidence type="ECO:0000256" key="5">
    <source>
        <dbReference type="ARBA" id="ARBA00022692"/>
    </source>
</evidence>
<dbReference type="EC" id="2.7.11.1" evidence="17"/>
<dbReference type="Gene3D" id="1.10.510.10">
    <property type="entry name" value="Transferase(Phosphotransferase) domain 1"/>
    <property type="match status" value="1"/>
</dbReference>
<comment type="subcellular location">
    <subcellularLocation>
        <location evidence="1">Membrane</location>
        <topology evidence="1">Single-pass membrane protein</topology>
    </subcellularLocation>
</comment>
<feature type="transmembrane region" description="Helical" evidence="19">
    <location>
        <begin position="22"/>
        <end position="50"/>
    </location>
</feature>
<comment type="catalytic activity">
    <reaction evidence="16 17">
        <text>L-seryl-[protein] + ATP = O-phospho-L-seryl-[protein] + ADP + H(+)</text>
        <dbReference type="Rhea" id="RHEA:17989"/>
        <dbReference type="Rhea" id="RHEA-COMP:9863"/>
        <dbReference type="Rhea" id="RHEA-COMP:11604"/>
        <dbReference type="ChEBI" id="CHEBI:15378"/>
        <dbReference type="ChEBI" id="CHEBI:29999"/>
        <dbReference type="ChEBI" id="CHEBI:30616"/>
        <dbReference type="ChEBI" id="CHEBI:83421"/>
        <dbReference type="ChEBI" id="CHEBI:456216"/>
        <dbReference type="EC" id="2.7.11.1"/>
    </reaction>
</comment>
<evidence type="ECO:0000259" key="20">
    <source>
        <dbReference type="PROSITE" id="PS50011"/>
    </source>
</evidence>
<evidence type="ECO:0000256" key="12">
    <source>
        <dbReference type="ARBA" id="ARBA00023157"/>
    </source>
</evidence>
<dbReference type="InterPro" id="IPR051343">
    <property type="entry name" value="G-type_lectin_kinases/EP1-like"/>
</dbReference>
<evidence type="ECO:0000256" key="19">
    <source>
        <dbReference type="SAM" id="Phobius"/>
    </source>
</evidence>
<dbReference type="GeneID" id="107412673"/>
<reference evidence="23" key="1">
    <citation type="submission" date="2025-08" db="UniProtKB">
        <authorList>
            <consortium name="RefSeq"/>
        </authorList>
    </citation>
    <scope>IDENTIFICATION</scope>
    <source>
        <tissue evidence="23">Seedling</tissue>
    </source>
</reference>
<keyword evidence="6" id="KW-0732">Signal</keyword>
<evidence type="ECO:0000256" key="10">
    <source>
        <dbReference type="ARBA" id="ARBA00022989"/>
    </source>
</evidence>
<dbReference type="PROSITE" id="PS00107">
    <property type="entry name" value="PROTEIN_KINASE_ATP"/>
    <property type="match status" value="1"/>
</dbReference>
<dbReference type="GO" id="GO:0004674">
    <property type="term" value="F:protein serine/threonine kinase activity"/>
    <property type="evidence" value="ECO:0007669"/>
    <property type="project" value="UniProtKB-KW"/>
</dbReference>
<dbReference type="Pfam" id="PF00069">
    <property type="entry name" value="Pkinase"/>
    <property type="match status" value="1"/>
</dbReference>
<keyword evidence="22" id="KW-1185">Reference proteome</keyword>
<feature type="non-terminal residue" evidence="23">
    <location>
        <position position="1"/>
    </location>
</feature>
<evidence type="ECO:0000256" key="1">
    <source>
        <dbReference type="ARBA" id="ARBA00004167"/>
    </source>
</evidence>
<evidence type="ECO:0000256" key="14">
    <source>
        <dbReference type="ARBA" id="ARBA00023180"/>
    </source>
</evidence>
<dbReference type="CDD" id="cd14066">
    <property type="entry name" value="STKc_IRAK"/>
    <property type="match status" value="1"/>
</dbReference>
<keyword evidence="14" id="KW-0325">Glycoprotein</keyword>
<evidence type="ECO:0000259" key="21">
    <source>
        <dbReference type="PROSITE" id="PS50927"/>
    </source>
</evidence>
<keyword evidence="7 17" id="KW-0547">Nucleotide-binding</keyword>
<dbReference type="PROSITE" id="PS50927">
    <property type="entry name" value="BULB_LECTIN"/>
    <property type="match status" value="1"/>
</dbReference>
<dbReference type="FunCoup" id="A0A6P3ZDX1">
    <property type="interactions" value="74"/>
</dbReference>
<evidence type="ECO:0000256" key="15">
    <source>
        <dbReference type="ARBA" id="ARBA00047899"/>
    </source>
</evidence>
<dbReference type="Proteomes" id="UP001652623">
    <property type="component" value="Chromosome 10"/>
</dbReference>
<dbReference type="PROSITE" id="PS50011">
    <property type="entry name" value="PROTEIN_KINASE_DOM"/>
    <property type="match status" value="1"/>
</dbReference>